<feature type="compositionally biased region" description="Basic and acidic residues" evidence="1">
    <location>
        <begin position="246"/>
        <end position="264"/>
    </location>
</feature>
<organism evidence="2 3">
    <name type="scientific">Malassezia furfur</name>
    <name type="common">Pityriasis versicolor infection agent</name>
    <name type="synonym">Pityrosporum furfur</name>
    <dbReference type="NCBI Taxonomy" id="55194"/>
    <lineage>
        <taxon>Eukaryota</taxon>
        <taxon>Fungi</taxon>
        <taxon>Dikarya</taxon>
        <taxon>Basidiomycota</taxon>
        <taxon>Ustilaginomycotina</taxon>
        <taxon>Malasseziomycetes</taxon>
        <taxon>Malasseziales</taxon>
        <taxon>Malasseziaceae</taxon>
        <taxon>Malassezia</taxon>
    </lineage>
</organism>
<gene>
    <name evidence="2" type="ORF">GLX27_002838</name>
</gene>
<dbReference type="Proteomes" id="UP000818624">
    <property type="component" value="Chromosome 3"/>
</dbReference>
<evidence type="ECO:0000313" key="3">
    <source>
        <dbReference type="Proteomes" id="UP000818624"/>
    </source>
</evidence>
<sequence length="439" mass="48871">MHARSAPLSARGLRALPLPRLYRAWREQARLLAYEWRDPHLYMTHAALARTAIEFVRDAQRSRASTADDADARRTSAERRHRQSCARVRKLANANLGWPHAVARALEQAYARRGKPRRALLNVRRLLMQLLAPPHPSPAVGDEAKYAPRQRLPYIPPILRTLLLSTHAQRGAPAKESTLQCPPKLRIALDSAARVPGKTVARRRVANAHWWYVTEHMSRLRLPLGVQVGTQGVGLDTMHALEAKAQPRDTTVPRRVREAREAASKAEGGAPAAAAAEDMPSTPPRFLARARALADTAGTTVPRCRLPRAQRTGSWKHARTDYTRRPRAQRRQWARILAQTPTLHLATDEEVARSVQTYAEALDMHAAVVGRVRQPWDDARRALRAATHAAHQARVRGSKLHASVHVSEAAVGARGSRRTARSTAGADEWALLEGRRSRT</sequence>
<reference evidence="2 3" key="1">
    <citation type="journal article" date="2020" name="Elife">
        <title>Loss of centromere function drives karyotype evolution in closely related Malassezia species.</title>
        <authorList>
            <person name="Sankaranarayanan S.R."/>
            <person name="Ianiri G."/>
            <person name="Coelho M.A."/>
            <person name="Reza M.H."/>
            <person name="Thimmappa B.C."/>
            <person name="Ganguly P."/>
            <person name="Vadnala R.N."/>
            <person name="Sun S."/>
            <person name="Siddharthan R."/>
            <person name="Tellgren-Roth C."/>
            <person name="Dawson T.L."/>
            <person name="Heitman J."/>
            <person name="Sanyal K."/>
        </authorList>
    </citation>
    <scope>NUCLEOTIDE SEQUENCE [LARGE SCALE GENOMIC DNA]</scope>
    <source>
        <strain evidence="2">CBS14141</strain>
    </source>
</reference>
<keyword evidence="3" id="KW-1185">Reference proteome</keyword>
<dbReference type="EMBL" id="CP046236">
    <property type="protein sequence ID" value="WFD48170.1"/>
    <property type="molecule type" value="Genomic_DNA"/>
</dbReference>
<protein>
    <submittedName>
        <fullName evidence="2">Uncharacterized protein</fullName>
    </submittedName>
</protein>
<evidence type="ECO:0000256" key="1">
    <source>
        <dbReference type="SAM" id="MobiDB-lite"/>
    </source>
</evidence>
<evidence type="ECO:0000313" key="2">
    <source>
        <dbReference type="EMBL" id="WFD48170.1"/>
    </source>
</evidence>
<proteinExistence type="predicted"/>
<feature type="compositionally biased region" description="Low complexity" evidence="1">
    <location>
        <begin position="265"/>
        <end position="277"/>
    </location>
</feature>
<name>A0ABY8EUR4_MALFU</name>
<feature type="region of interest" description="Disordered" evidence="1">
    <location>
        <begin position="246"/>
        <end position="281"/>
    </location>
</feature>
<accession>A0ABY8EUR4</accession>